<proteinExistence type="predicted"/>
<evidence type="ECO:0000256" key="1">
    <source>
        <dbReference type="SAM" id="MobiDB-lite"/>
    </source>
</evidence>
<gene>
    <name evidence="3" type="ORF">SAMN05216553_12630</name>
</gene>
<evidence type="ECO:0000313" key="4">
    <source>
        <dbReference type="Proteomes" id="UP000199623"/>
    </source>
</evidence>
<evidence type="ECO:0000313" key="3">
    <source>
        <dbReference type="EMBL" id="SDH52870.1"/>
    </source>
</evidence>
<keyword evidence="2" id="KW-0472">Membrane</keyword>
<feature type="transmembrane region" description="Helical" evidence="2">
    <location>
        <begin position="66"/>
        <end position="83"/>
    </location>
</feature>
<dbReference type="AlphaFoldDB" id="A0A1G8D6I9"/>
<organism evidence="3 4">
    <name type="scientific">Lentzea fradiae</name>
    <dbReference type="NCBI Taxonomy" id="200378"/>
    <lineage>
        <taxon>Bacteria</taxon>
        <taxon>Bacillati</taxon>
        <taxon>Actinomycetota</taxon>
        <taxon>Actinomycetes</taxon>
        <taxon>Pseudonocardiales</taxon>
        <taxon>Pseudonocardiaceae</taxon>
        <taxon>Lentzea</taxon>
    </lineage>
</organism>
<feature type="region of interest" description="Disordered" evidence="1">
    <location>
        <begin position="248"/>
        <end position="269"/>
    </location>
</feature>
<feature type="transmembrane region" description="Helical" evidence="2">
    <location>
        <begin position="104"/>
        <end position="126"/>
    </location>
</feature>
<keyword evidence="2" id="KW-0812">Transmembrane</keyword>
<dbReference type="EMBL" id="FNCC01000026">
    <property type="protein sequence ID" value="SDH52870.1"/>
    <property type="molecule type" value="Genomic_DNA"/>
</dbReference>
<keyword evidence="4" id="KW-1185">Reference proteome</keyword>
<dbReference type="STRING" id="200378.SAMN05216553_12630"/>
<reference evidence="4" key="1">
    <citation type="submission" date="2016-10" db="EMBL/GenBank/DDBJ databases">
        <authorList>
            <person name="Varghese N."/>
            <person name="Submissions S."/>
        </authorList>
    </citation>
    <scope>NUCLEOTIDE SEQUENCE [LARGE SCALE GENOMIC DNA]</scope>
    <source>
        <strain evidence="4">CGMCC 4.3506</strain>
    </source>
</reference>
<accession>A0A1G8D6I9</accession>
<keyword evidence="2" id="KW-1133">Transmembrane helix</keyword>
<evidence type="ECO:0000256" key="2">
    <source>
        <dbReference type="SAM" id="Phobius"/>
    </source>
</evidence>
<dbReference type="RefSeq" id="WP_090059994.1">
    <property type="nucleotide sequence ID" value="NZ_FNCC01000026.1"/>
</dbReference>
<name>A0A1G8D6I9_9PSEU</name>
<protein>
    <submittedName>
        <fullName evidence="3">Uncharacterized protein</fullName>
    </submittedName>
</protein>
<sequence>MDDDVEVVKTASPQDLARNGYAHPAEVAGRSMGEMLHLLALLITAAADVAVFYAIASIVMQDSSELIIGMLVAGFTAGSLTLAHFVGRFARDTIAGYGPRTGRWILVVLVPWLLLGVVVFVVRMLVAESATSGGSGTGLSQDQTMIAGAVMFGGLYLVSGAVAAVGEFLTRNPYRTRYRTAFRANQRALKSLARTQHRYERAVGVLKVHTASLKREDQNYKSAKDLRTAWASKLKRYSAVLIAAHLQNPSATDGMTEPDRSPSPMPHRP</sequence>
<dbReference type="Proteomes" id="UP000199623">
    <property type="component" value="Unassembled WGS sequence"/>
</dbReference>
<feature type="transmembrane region" description="Helical" evidence="2">
    <location>
        <begin position="146"/>
        <end position="169"/>
    </location>
</feature>
<feature type="transmembrane region" description="Helical" evidence="2">
    <location>
        <begin position="38"/>
        <end position="60"/>
    </location>
</feature>
<dbReference type="OrthoDB" id="3688754at2"/>